<dbReference type="InterPro" id="IPR050463">
    <property type="entry name" value="Gfo/Idh/MocA_oxidrdct_glycsds"/>
</dbReference>
<dbReference type="InterPro" id="IPR055170">
    <property type="entry name" value="GFO_IDH_MocA-like_dom"/>
</dbReference>
<dbReference type="SUPFAM" id="SSF51735">
    <property type="entry name" value="NAD(P)-binding Rossmann-fold domains"/>
    <property type="match status" value="1"/>
</dbReference>
<dbReference type="Gene3D" id="3.30.360.10">
    <property type="entry name" value="Dihydrodipicolinate Reductase, domain 2"/>
    <property type="match status" value="1"/>
</dbReference>
<evidence type="ECO:0000313" key="5">
    <source>
        <dbReference type="Proteomes" id="UP000739538"/>
    </source>
</evidence>
<protein>
    <submittedName>
        <fullName evidence="4">Gfo/Idh/MocA family oxidoreductase</fullName>
    </submittedName>
</protein>
<dbReference type="InterPro" id="IPR000683">
    <property type="entry name" value="Gfo/Idh/MocA-like_OxRdtase_N"/>
</dbReference>
<dbReference type="Pfam" id="PF22725">
    <property type="entry name" value="GFO_IDH_MocA_C3"/>
    <property type="match status" value="1"/>
</dbReference>
<accession>A0A956NCM2</accession>
<dbReference type="SUPFAM" id="SSF55347">
    <property type="entry name" value="Glyceraldehyde-3-phosphate dehydrogenase-like, C-terminal domain"/>
    <property type="match status" value="1"/>
</dbReference>
<dbReference type="AlphaFoldDB" id="A0A956NCM2"/>
<feature type="domain" description="Gfo/Idh/MocA-like oxidoreductase N-terminal" evidence="2">
    <location>
        <begin position="5"/>
        <end position="119"/>
    </location>
</feature>
<name>A0A956NCM2_UNCEI</name>
<sequence length="368" mass="41011">MEKDIRVAFFGNGFTRSTILPCLRQVDGVRFVGIASPNQEKAKETAEEFGIEEVSDDHREILGRTSPDLVFVVTPPHRHYEQTVDALRTGCHVVCEKPTALSGGESLKMWEEAKERPGQIAWIDHELRFDPRRKLLRKWIQDGRIGEPIRATYLVHSGSRRSAEFPWTWWSDENQGGGALGALGSHAVDALRHLLGEVQVVRGALHTTIKSRRDPLTGTERGVTADDFAGAWIRFRSGALATMEVSVVEGERRHEVSVTGTEGTVRILEQGPLLAAFGSSGHLPLEDHTPEDDLPTNGELGIPDTDWARAFLRMCRELVHSIRTGERNETAATLEDGHRNQLVLDAIRHSSERSDWTEVRSEGKVGLK</sequence>
<dbReference type="GO" id="GO:0000166">
    <property type="term" value="F:nucleotide binding"/>
    <property type="evidence" value="ECO:0007669"/>
    <property type="project" value="InterPro"/>
</dbReference>
<evidence type="ECO:0000313" key="4">
    <source>
        <dbReference type="EMBL" id="MCA9754559.1"/>
    </source>
</evidence>
<comment type="caution">
    <text evidence="4">The sequence shown here is derived from an EMBL/GenBank/DDBJ whole genome shotgun (WGS) entry which is preliminary data.</text>
</comment>
<evidence type="ECO:0000259" key="2">
    <source>
        <dbReference type="Pfam" id="PF01408"/>
    </source>
</evidence>
<evidence type="ECO:0000256" key="1">
    <source>
        <dbReference type="ARBA" id="ARBA00023002"/>
    </source>
</evidence>
<reference evidence="4" key="1">
    <citation type="submission" date="2020-04" db="EMBL/GenBank/DDBJ databases">
        <authorList>
            <person name="Zhang T."/>
        </authorList>
    </citation>
    <scope>NUCLEOTIDE SEQUENCE</scope>
    <source>
        <strain evidence="4">HKST-UBA02</strain>
    </source>
</reference>
<reference evidence="4" key="2">
    <citation type="journal article" date="2021" name="Microbiome">
        <title>Successional dynamics and alternative stable states in a saline activated sludge microbial community over 9 years.</title>
        <authorList>
            <person name="Wang Y."/>
            <person name="Ye J."/>
            <person name="Ju F."/>
            <person name="Liu L."/>
            <person name="Boyd J.A."/>
            <person name="Deng Y."/>
            <person name="Parks D.H."/>
            <person name="Jiang X."/>
            <person name="Yin X."/>
            <person name="Woodcroft B.J."/>
            <person name="Tyson G.W."/>
            <person name="Hugenholtz P."/>
            <person name="Polz M.F."/>
            <person name="Zhang T."/>
        </authorList>
    </citation>
    <scope>NUCLEOTIDE SEQUENCE</scope>
    <source>
        <strain evidence="4">HKST-UBA02</strain>
    </source>
</reference>
<evidence type="ECO:0000259" key="3">
    <source>
        <dbReference type="Pfam" id="PF22725"/>
    </source>
</evidence>
<dbReference type="PANTHER" id="PTHR43818">
    <property type="entry name" value="BCDNA.GH03377"/>
    <property type="match status" value="1"/>
</dbReference>
<organism evidence="4 5">
    <name type="scientific">Eiseniibacteriota bacterium</name>
    <dbReference type="NCBI Taxonomy" id="2212470"/>
    <lineage>
        <taxon>Bacteria</taxon>
        <taxon>Candidatus Eiseniibacteriota</taxon>
    </lineage>
</organism>
<dbReference type="GO" id="GO:0016491">
    <property type="term" value="F:oxidoreductase activity"/>
    <property type="evidence" value="ECO:0007669"/>
    <property type="project" value="UniProtKB-KW"/>
</dbReference>
<dbReference type="InterPro" id="IPR036291">
    <property type="entry name" value="NAD(P)-bd_dom_sf"/>
</dbReference>
<dbReference type="Pfam" id="PF01408">
    <property type="entry name" value="GFO_IDH_MocA"/>
    <property type="match status" value="1"/>
</dbReference>
<dbReference type="Gene3D" id="3.40.50.720">
    <property type="entry name" value="NAD(P)-binding Rossmann-like Domain"/>
    <property type="match status" value="1"/>
</dbReference>
<feature type="domain" description="GFO/IDH/MocA-like oxidoreductase" evidence="3">
    <location>
        <begin position="136"/>
        <end position="266"/>
    </location>
</feature>
<keyword evidence="1" id="KW-0560">Oxidoreductase</keyword>
<dbReference type="Proteomes" id="UP000739538">
    <property type="component" value="Unassembled WGS sequence"/>
</dbReference>
<dbReference type="EMBL" id="JAGQHS010000005">
    <property type="protein sequence ID" value="MCA9754559.1"/>
    <property type="molecule type" value="Genomic_DNA"/>
</dbReference>
<gene>
    <name evidence="4" type="ORF">KDA27_02065</name>
</gene>
<proteinExistence type="predicted"/>
<dbReference type="PANTHER" id="PTHR43818:SF11">
    <property type="entry name" value="BCDNA.GH03377"/>
    <property type="match status" value="1"/>
</dbReference>